<dbReference type="EMBL" id="MU277190">
    <property type="protein sequence ID" value="KAI0067238.1"/>
    <property type="molecule type" value="Genomic_DNA"/>
</dbReference>
<dbReference type="Proteomes" id="UP000814140">
    <property type="component" value="Unassembled WGS sequence"/>
</dbReference>
<evidence type="ECO:0000313" key="2">
    <source>
        <dbReference type="Proteomes" id="UP000814140"/>
    </source>
</evidence>
<protein>
    <submittedName>
        <fullName evidence="1">Uncharacterized protein</fullName>
    </submittedName>
</protein>
<comment type="caution">
    <text evidence="1">The sequence shown here is derived from an EMBL/GenBank/DDBJ whole genome shotgun (WGS) entry which is preliminary data.</text>
</comment>
<keyword evidence="2" id="KW-1185">Reference proteome</keyword>
<sequence>MIRTHIHNYSSERPIACAPFSPLKTSNVALTEEWSLGWSNSGWRGRDFRECQKAVRKITCRLGTSASQSAGRRARRRRCWHCSLLAAGSSVLFYDSGNNVARDGVGRRSSRSSSVRGSDSESRGRHGLASTQIRGKVQETAKENEAERQEVCPTLSRG</sequence>
<proteinExistence type="predicted"/>
<organism evidence="1 2">
    <name type="scientific">Artomyces pyxidatus</name>
    <dbReference type="NCBI Taxonomy" id="48021"/>
    <lineage>
        <taxon>Eukaryota</taxon>
        <taxon>Fungi</taxon>
        <taxon>Dikarya</taxon>
        <taxon>Basidiomycota</taxon>
        <taxon>Agaricomycotina</taxon>
        <taxon>Agaricomycetes</taxon>
        <taxon>Russulales</taxon>
        <taxon>Auriscalpiaceae</taxon>
        <taxon>Artomyces</taxon>
    </lineage>
</organism>
<name>A0ACB8TFN5_9AGAM</name>
<gene>
    <name evidence="1" type="ORF">BV25DRAFT_1077061</name>
</gene>
<evidence type="ECO:0000313" key="1">
    <source>
        <dbReference type="EMBL" id="KAI0067238.1"/>
    </source>
</evidence>
<reference evidence="1" key="2">
    <citation type="journal article" date="2022" name="New Phytol.">
        <title>Evolutionary transition to the ectomycorrhizal habit in the genomes of a hyperdiverse lineage of mushroom-forming fungi.</title>
        <authorList>
            <person name="Looney B."/>
            <person name="Miyauchi S."/>
            <person name="Morin E."/>
            <person name="Drula E."/>
            <person name="Courty P.E."/>
            <person name="Kohler A."/>
            <person name="Kuo A."/>
            <person name="LaButti K."/>
            <person name="Pangilinan J."/>
            <person name="Lipzen A."/>
            <person name="Riley R."/>
            <person name="Andreopoulos W."/>
            <person name="He G."/>
            <person name="Johnson J."/>
            <person name="Nolan M."/>
            <person name="Tritt A."/>
            <person name="Barry K.W."/>
            <person name="Grigoriev I.V."/>
            <person name="Nagy L.G."/>
            <person name="Hibbett D."/>
            <person name="Henrissat B."/>
            <person name="Matheny P.B."/>
            <person name="Labbe J."/>
            <person name="Martin F.M."/>
        </authorList>
    </citation>
    <scope>NUCLEOTIDE SEQUENCE</scope>
    <source>
        <strain evidence="1">HHB10654</strain>
    </source>
</reference>
<reference evidence="1" key="1">
    <citation type="submission" date="2021-03" db="EMBL/GenBank/DDBJ databases">
        <authorList>
            <consortium name="DOE Joint Genome Institute"/>
            <person name="Ahrendt S."/>
            <person name="Looney B.P."/>
            <person name="Miyauchi S."/>
            <person name="Morin E."/>
            <person name="Drula E."/>
            <person name="Courty P.E."/>
            <person name="Chicoki N."/>
            <person name="Fauchery L."/>
            <person name="Kohler A."/>
            <person name="Kuo A."/>
            <person name="Labutti K."/>
            <person name="Pangilinan J."/>
            <person name="Lipzen A."/>
            <person name="Riley R."/>
            <person name="Andreopoulos W."/>
            <person name="He G."/>
            <person name="Johnson J."/>
            <person name="Barry K.W."/>
            <person name="Grigoriev I.V."/>
            <person name="Nagy L."/>
            <person name="Hibbett D."/>
            <person name="Henrissat B."/>
            <person name="Matheny P.B."/>
            <person name="Labbe J."/>
            <person name="Martin F."/>
        </authorList>
    </citation>
    <scope>NUCLEOTIDE SEQUENCE</scope>
    <source>
        <strain evidence="1">HHB10654</strain>
    </source>
</reference>
<accession>A0ACB8TFN5</accession>